<dbReference type="AlphaFoldDB" id="A0A1E3PLJ5"/>
<reference evidence="2 3" key="1">
    <citation type="journal article" date="2016" name="Proc. Natl. Acad. Sci. U.S.A.">
        <title>Comparative genomics of biotechnologically important yeasts.</title>
        <authorList>
            <person name="Riley R."/>
            <person name="Haridas S."/>
            <person name="Wolfe K.H."/>
            <person name="Lopes M.R."/>
            <person name="Hittinger C.T."/>
            <person name="Goeker M."/>
            <person name="Salamov A.A."/>
            <person name="Wisecaver J.H."/>
            <person name="Long T.M."/>
            <person name="Calvey C.H."/>
            <person name="Aerts A.L."/>
            <person name="Barry K.W."/>
            <person name="Choi C."/>
            <person name="Clum A."/>
            <person name="Coughlan A.Y."/>
            <person name="Deshpande S."/>
            <person name="Douglass A.P."/>
            <person name="Hanson S.J."/>
            <person name="Klenk H.-P."/>
            <person name="LaButti K.M."/>
            <person name="Lapidus A."/>
            <person name="Lindquist E.A."/>
            <person name="Lipzen A.M."/>
            <person name="Meier-Kolthoff J.P."/>
            <person name="Ohm R.A."/>
            <person name="Otillar R.P."/>
            <person name="Pangilinan J.L."/>
            <person name="Peng Y."/>
            <person name="Rokas A."/>
            <person name="Rosa C.A."/>
            <person name="Scheuner C."/>
            <person name="Sibirny A.A."/>
            <person name="Slot J.C."/>
            <person name="Stielow J.B."/>
            <person name="Sun H."/>
            <person name="Kurtzman C.P."/>
            <person name="Blackwell M."/>
            <person name="Grigoriev I.V."/>
            <person name="Jeffries T.W."/>
        </authorList>
    </citation>
    <scope>NUCLEOTIDE SEQUENCE [LARGE SCALE GENOMIC DNA]</scope>
    <source>
        <strain evidence="2 3">DSM 6958</strain>
    </source>
</reference>
<feature type="region of interest" description="Disordered" evidence="1">
    <location>
        <begin position="1"/>
        <end position="24"/>
    </location>
</feature>
<protein>
    <submittedName>
        <fullName evidence="2">Uncharacterized protein</fullName>
    </submittedName>
</protein>
<gene>
    <name evidence="2" type="ORF">NADFUDRAFT_82168</name>
</gene>
<dbReference type="Proteomes" id="UP000095009">
    <property type="component" value="Unassembled WGS sequence"/>
</dbReference>
<evidence type="ECO:0000313" key="2">
    <source>
        <dbReference type="EMBL" id="ODQ66309.1"/>
    </source>
</evidence>
<feature type="non-terminal residue" evidence="2">
    <location>
        <position position="130"/>
    </location>
</feature>
<evidence type="ECO:0000313" key="3">
    <source>
        <dbReference type="Proteomes" id="UP000095009"/>
    </source>
</evidence>
<proteinExistence type="predicted"/>
<keyword evidence="3" id="KW-1185">Reference proteome</keyword>
<sequence>MPTIEISNEIPNSQTFEKKNLSSHPKDIFIQPQSEPHEMDNTKIIDDNETKTLESQNSKKSNVANEDIVEAADNSEALDQAGEDKMETNDSMNIIENDKAKERDIITETVTEKVSESLKHVGNSSQPQLP</sequence>
<name>A0A1E3PLJ5_9ASCO</name>
<evidence type="ECO:0000256" key="1">
    <source>
        <dbReference type="SAM" id="MobiDB-lite"/>
    </source>
</evidence>
<feature type="compositionally biased region" description="Polar residues" evidence="1">
    <location>
        <begin position="53"/>
        <end position="64"/>
    </location>
</feature>
<accession>A0A1E3PLJ5</accession>
<feature type="region of interest" description="Disordered" evidence="1">
    <location>
        <begin position="52"/>
        <end position="92"/>
    </location>
</feature>
<organism evidence="2 3">
    <name type="scientific">Nadsonia fulvescens var. elongata DSM 6958</name>
    <dbReference type="NCBI Taxonomy" id="857566"/>
    <lineage>
        <taxon>Eukaryota</taxon>
        <taxon>Fungi</taxon>
        <taxon>Dikarya</taxon>
        <taxon>Ascomycota</taxon>
        <taxon>Saccharomycotina</taxon>
        <taxon>Dipodascomycetes</taxon>
        <taxon>Dipodascales</taxon>
        <taxon>Dipodascales incertae sedis</taxon>
        <taxon>Nadsonia</taxon>
    </lineage>
</organism>
<feature type="compositionally biased region" description="Polar residues" evidence="1">
    <location>
        <begin position="1"/>
        <end position="15"/>
    </location>
</feature>
<dbReference type="EMBL" id="KV454408">
    <property type="protein sequence ID" value="ODQ66309.1"/>
    <property type="molecule type" value="Genomic_DNA"/>
</dbReference>